<evidence type="ECO:0000256" key="11">
    <source>
        <dbReference type="ARBA" id="ARBA00022741"/>
    </source>
</evidence>
<keyword evidence="5" id="KW-1003">Cell membrane</keyword>
<evidence type="ECO:0000256" key="16">
    <source>
        <dbReference type="ARBA" id="ARBA00023098"/>
    </source>
</evidence>
<feature type="active site" description="Proton acceptor" evidence="20">
    <location>
        <position position="72"/>
    </location>
</feature>
<feature type="binding site" evidence="22">
    <location>
        <begin position="88"/>
        <end position="90"/>
    </location>
    <ligand>
        <name>ATP</name>
        <dbReference type="ChEBI" id="CHEBI:30616"/>
    </ligand>
</feature>
<keyword evidence="7 24" id="KW-0997">Cell inner membrane</keyword>
<dbReference type="InterPro" id="IPR033718">
    <property type="entry name" value="DAGK_prok"/>
</dbReference>
<evidence type="ECO:0000313" key="25">
    <source>
        <dbReference type="EMBL" id="SER20770.1"/>
    </source>
</evidence>
<evidence type="ECO:0000256" key="17">
    <source>
        <dbReference type="ARBA" id="ARBA00023136"/>
    </source>
</evidence>
<comment type="similarity">
    <text evidence="2 24">Belongs to the bacterial diacylglycerol kinase family.</text>
</comment>
<evidence type="ECO:0000256" key="21">
    <source>
        <dbReference type="PIRSR" id="PIRSR600829-2"/>
    </source>
</evidence>
<comment type="catalytic activity">
    <reaction evidence="24">
        <text>a 1,2-diacyl-sn-glycerol + ATP = a 1,2-diacyl-sn-glycero-3-phosphate + ADP + H(+)</text>
        <dbReference type="Rhea" id="RHEA:10272"/>
        <dbReference type="ChEBI" id="CHEBI:15378"/>
        <dbReference type="ChEBI" id="CHEBI:17815"/>
        <dbReference type="ChEBI" id="CHEBI:30616"/>
        <dbReference type="ChEBI" id="CHEBI:58608"/>
        <dbReference type="ChEBI" id="CHEBI:456216"/>
        <dbReference type="EC" id="2.7.1.107"/>
    </reaction>
</comment>
<dbReference type="EC" id="2.7.1.107" evidence="3 24"/>
<feature type="binding site" evidence="23">
    <location>
        <position position="31"/>
    </location>
    <ligand>
        <name>a divalent metal cation</name>
        <dbReference type="ChEBI" id="CHEBI:60240"/>
    </ligand>
</feature>
<dbReference type="Gene3D" id="1.10.287.3610">
    <property type="match status" value="1"/>
</dbReference>
<evidence type="ECO:0000256" key="24">
    <source>
        <dbReference type="RuleBase" id="RU363065"/>
    </source>
</evidence>
<evidence type="ECO:0000256" key="20">
    <source>
        <dbReference type="PIRSR" id="PIRSR600829-1"/>
    </source>
</evidence>
<keyword evidence="9 24" id="KW-0812">Transmembrane</keyword>
<dbReference type="AlphaFoldDB" id="A0A1H9MAJ4"/>
<keyword evidence="11 22" id="KW-0547">Nucleotide-binding</keyword>
<comment type="subcellular location">
    <subcellularLocation>
        <location evidence="1 24">Cell inner membrane</location>
        <topology evidence="1 24">Multi-pass membrane protein</topology>
    </subcellularLocation>
</comment>
<feature type="binding site" evidence="22">
    <location>
        <position position="31"/>
    </location>
    <ligand>
        <name>ATP</name>
        <dbReference type="ChEBI" id="CHEBI:30616"/>
    </ligand>
</feature>
<dbReference type="InterPro" id="IPR000829">
    <property type="entry name" value="DAGK"/>
</dbReference>
<comment type="function">
    <text evidence="24">Catalyzes the ATP-dependent phosphorylation of sn-l,2-diacylglycerol (DAG) to phosphatidic acid. Involved in the recycling of diacylglycerol produced as a by-product during membrane-derived oligosaccharide (MDO) biosynthesis.</text>
</comment>
<evidence type="ECO:0000256" key="5">
    <source>
        <dbReference type="ARBA" id="ARBA00022475"/>
    </source>
</evidence>
<evidence type="ECO:0000256" key="2">
    <source>
        <dbReference type="ARBA" id="ARBA00005967"/>
    </source>
</evidence>
<evidence type="ECO:0000256" key="6">
    <source>
        <dbReference type="ARBA" id="ARBA00022516"/>
    </source>
</evidence>
<evidence type="ECO:0000256" key="7">
    <source>
        <dbReference type="ARBA" id="ARBA00022519"/>
    </source>
</evidence>
<dbReference type="Pfam" id="PF01219">
    <property type="entry name" value="DAGK_prokar"/>
    <property type="match status" value="1"/>
</dbReference>
<reference evidence="26" key="1">
    <citation type="submission" date="2016-10" db="EMBL/GenBank/DDBJ databases">
        <authorList>
            <person name="Varghese N."/>
            <person name="Submissions S."/>
        </authorList>
    </citation>
    <scope>NUCLEOTIDE SEQUENCE [LARGE SCALE GENOMIC DNA]</scope>
    <source>
        <strain evidence="26">8N4</strain>
    </source>
</reference>
<comment type="cofactor">
    <cofactor evidence="23">
        <name>Mg(2+)</name>
        <dbReference type="ChEBI" id="CHEBI:18420"/>
    </cofactor>
    <text evidence="23">Mn(2+), Zn(2+), Cd(2+) and Co(2+) support activity to lesser extents.</text>
</comment>
<feature type="transmembrane region" description="Helical" evidence="24">
    <location>
        <begin position="33"/>
        <end position="51"/>
    </location>
</feature>
<dbReference type="GO" id="GO:0006654">
    <property type="term" value="P:phosphatidic acid biosynthetic process"/>
    <property type="evidence" value="ECO:0007669"/>
    <property type="project" value="InterPro"/>
</dbReference>
<evidence type="ECO:0000313" key="26">
    <source>
        <dbReference type="Proteomes" id="UP000242515"/>
    </source>
</evidence>
<keyword evidence="6" id="KW-0444">Lipid biosynthesis</keyword>
<evidence type="ECO:0000256" key="13">
    <source>
        <dbReference type="ARBA" id="ARBA00022840"/>
    </source>
</evidence>
<evidence type="ECO:0000256" key="10">
    <source>
        <dbReference type="ARBA" id="ARBA00022723"/>
    </source>
</evidence>
<accession>A0A1H9MAJ4</accession>
<proteinExistence type="inferred from homology"/>
<evidence type="ECO:0000256" key="15">
    <source>
        <dbReference type="ARBA" id="ARBA00022989"/>
    </source>
</evidence>
<feature type="transmembrane region" description="Helical" evidence="24">
    <location>
        <begin position="57"/>
        <end position="78"/>
    </location>
</feature>
<organism evidence="25 26">
    <name type="scientific">Rosenbergiella nectarea</name>
    <dbReference type="NCBI Taxonomy" id="988801"/>
    <lineage>
        <taxon>Bacteria</taxon>
        <taxon>Pseudomonadati</taxon>
        <taxon>Pseudomonadota</taxon>
        <taxon>Gammaproteobacteria</taxon>
        <taxon>Enterobacterales</taxon>
        <taxon>Erwiniaceae</taxon>
        <taxon>Rosenbergiella</taxon>
    </lineage>
</organism>
<dbReference type="CDD" id="cd14264">
    <property type="entry name" value="DAGK_IM"/>
    <property type="match status" value="1"/>
</dbReference>
<feature type="binding site" evidence="21">
    <location>
        <position position="72"/>
    </location>
    <ligand>
        <name>substrate</name>
    </ligand>
</feature>
<feature type="binding site" evidence="22">
    <location>
        <position position="12"/>
    </location>
    <ligand>
        <name>ATP</name>
        <dbReference type="ChEBI" id="CHEBI:30616"/>
    </ligand>
</feature>
<feature type="binding site" evidence="21">
    <location>
        <position position="12"/>
    </location>
    <ligand>
        <name>substrate</name>
    </ligand>
</feature>
<dbReference type="PANTHER" id="PTHR34299:SF1">
    <property type="entry name" value="DIACYLGLYCEROL KINASE"/>
    <property type="match status" value="1"/>
</dbReference>
<evidence type="ECO:0000256" key="12">
    <source>
        <dbReference type="ARBA" id="ARBA00022777"/>
    </source>
</evidence>
<evidence type="ECO:0000256" key="22">
    <source>
        <dbReference type="PIRSR" id="PIRSR600829-3"/>
    </source>
</evidence>
<dbReference type="GO" id="GO:0005886">
    <property type="term" value="C:plasma membrane"/>
    <property type="evidence" value="ECO:0007669"/>
    <property type="project" value="UniProtKB-SubCell"/>
</dbReference>
<keyword evidence="16 24" id="KW-0443">Lipid metabolism</keyword>
<gene>
    <name evidence="25" type="ORF">SAMN05216522_11442</name>
</gene>
<dbReference type="EMBL" id="FOGC01000014">
    <property type="protein sequence ID" value="SER20770.1"/>
    <property type="molecule type" value="Genomic_DNA"/>
</dbReference>
<evidence type="ECO:0000256" key="9">
    <source>
        <dbReference type="ARBA" id="ARBA00022692"/>
    </source>
</evidence>
<dbReference type="Proteomes" id="UP000242515">
    <property type="component" value="Unassembled WGS sequence"/>
</dbReference>
<evidence type="ECO:0000256" key="14">
    <source>
        <dbReference type="ARBA" id="ARBA00022842"/>
    </source>
</evidence>
<evidence type="ECO:0000256" key="4">
    <source>
        <dbReference type="ARBA" id="ARBA00017575"/>
    </source>
</evidence>
<name>A0A1H9MAJ4_9GAMM</name>
<protein>
    <recommendedName>
        <fullName evidence="4 24">Diacylglycerol kinase</fullName>
        <ecNumber evidence="3 24">2.7.1.107</ecNumber>
    </recommendedName>
</protein>
<evidence type="ECO:0000256" key="18">
    <source>
        <dbReference type="ARBA" id="ARBA00023209"/>
    </source>
</evidence>
<dbReference type="GO" id="GO:0005524">
    <property type="term" value="F:ATP binding"/>
    <property type="evidence" value="ECO:0007669"/>
    <property type="project" value="UniProtKB-KW"/>
</dbReference>
<evidence type="ECO:0000256" key="19">
    <source>
        <dbReference type="ARBA" id="ARBA00023264"/>
    </source>
</evidence>
<dbReference type="PANTHER" id="PTHR34299">
    <property type="entry name" value="DIACYLGLYCEROL KINASE"/>
    <property type="match status" value="1"/>
</dbReference>
<dbReference type="PROSITE" id="PS01069">
    <property type="entry name" value="DAGK_PROKAR"/>
    <property type="match status" value="1"/>
</dbReference>
<dbReference type="InterPro" id="IPR036945">
    <property type="entry name" value="DAGK_sf"/>
</dbReference>
<feature type="binding site" evidence="22">
    <location>
        <begin position="97"/>
        <end position="98"/>
    </location>
    <ligand>
        <name>ATP</name>
        <dbReference type="ChEBI" id="CHEBI:30616"/>
    </ligand>
</feature>
<evidence type="ECO:0000256" key="1">
    <source>
        <dbReference type="ARBA" id="ARBA00004429"/>
    </source>
</evidence>
<evidence type="ECO:0000256" key="3">
    <source>
        <dbReference type="ARBA" id="ARBA00012133"/>
    </source>
</evidence>
<keyword evidence="14 23" id="KW-0460">Magnesium</keyword>
<keyword evidence="17 24" id="KW-0472">Membrane</keyword>
<keyword evidence="13 22" id="KW-0067">ATP-binding</keyword>
<keyword evidence="15 24" id="KW-1133">Transmembrane helix</keyword>
<keyword evidence="26" id="KW-1185">Reference proteome</keyword>
<feature type="binding site" evidence="22">
    <location>
        <position position="79"/>
    </location>
    <ligand>
        <name>ATP</name>
        <dbReference type="ChEBI" id="CHEBI:30616"/>
    </ligand>
</feature>
<dbReference type="RefSeq" id="WP_230527518.1">
    <property type="nucleotide sequence ID" value="NZ_FOGC01000014.1"/>
</dbReference>
<dbReference type="STRING" id="988801.SAMN05216522_11442"/>
<keyword evidence="10 23" id="KW-0479">Metal-binding</keyword>
<sequence>MMSIEKQTGIKRLIFSINNSWSGVTDAFKTEDAFRHIFIFSTLLVLISFTLDLSKTQHIVLILCSFMLVVIELLNTAIETVVDRISYEIHPLSKRAKDMAGAAQLVAIVATLLTWLIILF</sequence>
<feature type="transmembrane region" description="Helical" evidence="24">
    <location>
        <begin position="99"/>
        <end position="118"/>
    </location>
</feature>
<keyword evidence="12 24" id="KW-0418">Kinase</keyword>
<evidence type="ECO:0000256" key="23">
    <source>
        <dbReference type="PIRSR" id="PIRSR600829-4"/>
    </source>
</evidence>
<keyword evidence="8 24" id="KW-0808">Transferase</keyword>
<dbReference type="GO" id="GO:0046872">
    <property type="term" value="F:metal ion binding"/>
    <property type="evidence" value="ECO:0007669"/>
    <property type="project" value="UniProtKB-KW"/>
</dbReference>
<dbReference type="GO" id="GO:0004143">
    <property type="term" value="F:ATP-dependent diacylglycerol kinase activity"/>
    <property type="evidence" value="ECO:0007669"/>
    <property type="project" value="UniProtKB-EC"/>
</dbReference>
<feature type="binding site" evidence="23">
    <location>
        <position position="79"/>
    </location>
    <ligand>
        <name>a divalent metal cation</name>
        <dbReference type="ChEBI" id="CHEBI:60240"/>
    </ligand>
</feature>
<keyword evidence="19 24" id="KW-1208">Phospholipid metabolism</keyword>
<keyword evidence="18" id="KW-0594">Phospholipid biosynthesis</keyword>
<evidence type="ECO:0000256" key="8">
    <source>
        <dbReference type="ARBA" id="ARBA00022679"/>
    </source>
</evidence>